<feature type="transmembrane region" description="Helical" evidence="6">
    <location>
        <begin position="231"/>
        <end position="248"/>
    </location>
</feature>
<keyword evidence="3 6" id="KW-0812">Transmembrane</keyword>
<dbReference type="InterPro" id="IPR050833">
    <property type="entry name" value="Poly_Biosynth_Transport"/>
</dbReference>
<accession>A0ABV8KAT9</accession>
<feature type="transmembrane region" description="Helical" evidence="6">
    <location>
        <begin position="22"/>
        <end position="43"/>
    </location>
</feature>
<evidence type="ECO:0000313" key="7">
    <source>
        <dbReference type="EMBL" id="MFC4103166.1"/>
    </source>
</evidence>
<dbReference type="RefSeq" id="WP_377721746.1">
    <property type="nucleotide sequence ID" value="NZ_JBHSAM010000034.1"/>
</dbReference>
<feature type="transmembrane region" description="Helical" evidence="6">
    <location>
        <begin position="188"/>
        <end position="210"/>
    </location>
</feature>
<dbReference type="EMBL" id="JBHSAM010000034">
    <property type="protein sequence ID" value="MFC4103166.1"/>
    <property type="molecule type" value="Genomic_DNA"/>
</dbReference>
<evidence type="ECO:0000256" key="6">
    <source>
        <dbReference type="SAM" id="Phobius"/>
    </source>
</evidence>
<feature type="transmembrane region" description="Helical" evidence="6">
    <location>
        <begin position="95"/>
        <end position="116"/>
    </location>
</feature>
<feature type="transmembrane region" description="Helical" evidence="6">
    <location>
        <begin position="406"/>
        <end position="426"/>
    </location>
</feature>
<feature type="transmembrane region" description="Helical" evidence="6">
    <location>
        <begin position="311"/>
        <end position="330"/>
    </location>
</feature>
<feature type="transmembrane region" description="Helical" evidence="6">
    <location>
        <begin position="268"/>
        <end position="290"/>
    </location>
</feature>
<gene>
    <name evidence="7" type="ORF">ACFOZ8_26450</name>
</gene>
<feature type="transmembrane region" description="Helical" evidence="6">
    <location>
        <begin position="381"/>
        <end position="400"/>
    </location>
</feature>
<keyword evidence="4 6" id="KW-1133">Transmembrane helix</keyword>
<keyword evidence="2" id="KW-1003">Cell membrane</keyword>
<evidence type="ECO:0000256" key="4">
    <source>
        <dbReference type="ARBA" id="ARBA00022989"/>
    </source>
</evidence>
<keyword evidence="8" id="KW-1185">Reference proteome</keyword>
<feature type="transmembrane region" description="Helical" evidence="6">
    <location>
        <begin position="55"/>
        <end position="74"/>
    </location>
</feature>
<feature type="transmembrane region" description="Helical" evidence="6">
    <location>
        <begin position="464"/>
        <end position="487"/>
    </location>
</feature>
<feature type="transmembrane region" description="Helical" evidence="6">
    <location>
        <begin position="162"/>
        <end position="182"/>
    </location>
</feature>
<dbReference type="PANTHER" id="PTHR30250:SF31">
    <property type="entry name" value="INNER MEMBRANE PROTEIN YGHQ"/>
    <property type="match status" value="1"/>
</dbReference>
<feature type="transmembrane region" description="Helical" evidence="6">
    <location>
        <begin position="438"/>
        <end position="458"/>
    </location>
</feature>
<evidence type="ECO:0000256" key="5">
    <source>
        <dbReference type="ARBA" id="ARBA00023136"/>
    </source>
</evidence>
<sequence length="514" mass="56656">MNAEVEAGDVLSKTINRIKKDIFVYGPALLIPALLNLFSTSVYTRIFSPDSYGDYALLLSTALLMTTLVSQWMQQSVQRYRPLYKSRDELGDFNAKLRNVLVAIMLLVLAIGAAAYPLVKAYSNLTTAVYVCILLLIATQTLYLVCSAVLQSDLNSKTYRKVNIAGAVLKLGLALLFIYALYKNTLSIFIALIATNLIVLIPMLRLTVLSRKEKATERASLGGTLAFAKQFAFYGFPMVGWFLGNSLLNLCDRYIIGFFYSSREVGIYIANYSIVTSSIGLICSPLLTAAHPLFMNAASQSGVTTKQFEKLITMFSKVLLLFTIPIVGFVTVYRYEICRILLGEAYTEGALLIPLALVSVLLWNLSMYGHKGYEVREKTRWMLVFVLTSAVVNTVLNFILVPPLGYLGAAIAAIGGTFTYCFLVHINSKRFIAWRLPWVSIAKAAGTTAVMAALLLLVKEFFDGGIWAQLIVGGLLAAPIYAAGLIVTKEIDLKRIAPLAKKRANKKVLERGLE</sequence>
<evidence type="ECO:0000313" key="8">
    <source>
        <dbReference type="Proteomes" id="UP001595715"/>
    </source>
</evidence>
<keyword evidence="5 6" id="KW-0472">Membrane</keyword>
<protein>
    <submittedName>
        <fullName evidence="7">Lipopolysaccharide biosynthesis protein</fullName>
    </submittedName>
</protein>
<comment type="caution">
    <text evidence="7">The sequence shown here is derived from an EMBL/GenBank/DDBJ whole genome shotgun (WGS) entry which is preliminary data.</text>
</comment>
<dbReference type="Pfam" id="PF01943">
    <property type="entry name" value="Polysacc_synt"/>
    <property type="match status" value="1"/>
</dbReference>
<proteinExistence type="predicted"/>
<organism evidence="7 8">
    <name type="scientific">Paenibacillus xanthanilyticus</name>
    <dbReference type="NCBI Taxonomy" id="1783531"/>
    <lineage>
        <taxon>Bacteria</taxon>
        <taxon>Bacillati</taxon>
        <taxon>Bacillota</taxon>
        <taxon>Bacilli</taxon>
        <taxon>Bacillales</taxon>
        <taxon>Paenibacillaceae</taxon>
        <taxon>Paenibacillus</taxon>
    </lineage>
</organism>
<evidence type="ECO:0000256" key="2">
    <source>
        <dbReference type="ARBA" id="ARBA00022475"/>
    </source>
</evidence>
<evidence type="ECO:0000256" key="1">
    <source>
        <dbReference type="ARBA" id="ARBA00004651"/>
    </source>
</evidence>
<dbReference type="PANTHER" id="PTHR30250">
    <property type="entry name" value="PST FAMILY PREDICTED COLANIC ACID TRANSPORTER"/>
    <property type="match status" value="1"/>
</dbReference>
<feature type="transmembrane region" description="Helical" evidence="6">
    <location>
        <begin position="350"/>
        <end position="369"/>
    </location>
</feature>
<dbReference type="InterPro" id="IPR002797">
    <property type="entry name" value="Polysacc_synth"/>
</dbReference>
<evidence type="ECO:0000256" key="3">
    <source>
        <dbReference type="ARBA" id="ARBA00022692"/>
    </source>
</evidence>
<dbReference type="Proteomes" id="UP001595715">
    <property type="component" value="Unassembled WGS sequence"/>
</dbReference>
<feature type="transmembrane region" description="Helical" evidence="6">
    <location>
        <begin position="128"/>
        <end position="150"/>
    </location>
</feature>
<name>A0ABV8KAT9_9BACL</name>
<comment type="subcellular location">
    <subcellularLocation>
        <location evidence="1">Cell membrane</location>
        <topology evidence="1">Multi-pass membrane protein</topology>
    </subcellularLocation>
</comment>
<reference evidence="8" key="1">
    <citation type="journal article" date="2019" name="Int. J. Syst. Evol. Microbiol.">
        <title>The Global Catalogue of Microorganisms (GCM) 10K type strain sequencing project: providing services to taxonomists for standard genome sequencing and annotation.</title>
        <authorList>
            <consortium name="The Broad Institute Genomics Platform"/>
            <consortium name="The Broad Institute Genome Sequencing Center for Infectious Disease"/>
            <person name="Wu L."/>
            <person name="Ma J."/>
        </authorList>
    </citation>
    <scope>NUCLEOTIDE SEQUENCE [LARGE SCALE GENOMIC DNA]</scope>
    <source>
        <strain evidence="8">IBRC-M 10987</strain>
    </source>
</reference>